<dbReference type="InterPro" id="IPR036188">
    <property type="entry name" value="FAD/NAD-bd_sf"/>
</dbReference>
<feature type="domain" description="FAD-binding" evidence="4">
    <location>
        <begin position="4"/>
        <end position="330"/>
    </location>
</feature>
<dbReference type="PANTHER" id="PTHR45934">
    <property type="entry name" value="FAD/NAD(P)-BINDING OXIDOREDUCTASE FAMILY PROTEIN"/>
    <property type="match status" value="1"/>
</dbReference>
<proteinExistence type="inferred from homology"/>
<dbReference type="EMBL" id="UZAU01000382">
    <property type="status" value="NOT_ANNOTATED_CDS"/>
    <property type="molecule type" value="Genomic_DNA"/>
</dbReference>
<protein>
    <recommendedName>
        <fullName evidence="4">FAD-binding domain-containing protein</fullName>
    </recommendedName>
</protein>
<sequence>MIEDVVIVGAGIAGLATAVALKRVGVKALVLEKSNGLRATGAALTLFPNAWVALDSLGVSQKLTSVYSTFERIYVTNTITGEIQEIPSSGAIRAGNEPRPVHRKALLKALADELPIDSIRFSSKITAIETQEHEGSSLAVVHMEDEIIIKAKVLIGCDGVHSIVGSWLGLAEPVHSGRSAVRGMAVIPQGHGLKEEVQQFVGAGKRIGFVPLTKTDVYWFLTCASADKDAYLGGNPEAIKSEVLEKYANDLPELYQDIINHSDLSTLTWAPLMFRKPWKVAFGNLCKQNITVAGDAMHPMTPDLGQGGCSALEDAVVLGRHIGACIAQKGGLVPREMIKAVSNYAEERRWRVTWLVTGSFLSGWVQHGGPMWGLKFFRDAIFYKFVFPRIARVMHYNCGKLA</sequence>
<dbReference type="RefSeq" id="XP_030496313.1">
    <property type="nucleotide sequence ID" value="XM_030640453.2"/>
</dbReference>
<reference evidence="5" key="2">
    <citation type="submission" date="2021-03" db="UniProtKB">
        <authorList>
            <consortium name="EnsemblPlants"/>
        </authorList>
    </citation>
    <scope>IDENTIFICATION</scope>
</reference>
<organism evidence="5 6">
    <name type="scientific">Cannabis sativa</name>
    <name type="common">Hemp</name>
    <name type="synonym">Marijuana</name>
    <dbReference type="NCBI Taxonomy" id="3483"/>
    <lineage>
        <taxon>Eukaryota</taxon>
        <taxon>Viridiplantae</taxon>
        <taxon>Streptophyta</taxon>
        <taxon>Embryophyta</taxon>
        <taxon>Tracheophyta</taxon>
        <taxon>Spermatophyta</taxon>
        <taxon>Magnoliopsida</taxon>
        <taxon>eudicotyledons</taxon>
        <taxon>Gunneridae</taxon>
        <taxon>Pentapetalae</taxon>
        <taxon>rosids</taxon>
        <taxon>fabids</taxon>
        <taxon>Rosales</taxon>
        <taxon>Cannabaceae</taxon>
        <taxon>Cannabis</taxon>
    </lineage>
</organism>
<name>A0A803QZX4_CANSA</name>
<dbReference type="SUPFAM" id="SSF51905">
    <property type="entry name" value="FAD/NAD(P)-binding domain"/>
    <property type="match status" value="1"/>
</dbReference>
<dbReference type="GO" id="GO:0004497">
    <property type="term" value="F:monooxygenase activity"/>
    <property type="evidence" value="ECO:0007669"/>
    <property type="project" value="UniProtKB-KW"/>
</dbReference>
<dbReference type="Gene3D" id="3.50.50.60">
    <property type="entry name" value="FAD/NAD(P)-binding domain"/>
    <property type="match status" value="1"/>
</dbReference>
<keyword evidence="1" id="KW-0560">Oxidoreductase</keyword>
<evidence type="ECO:0000259" key="4">
    <source>
        <dbReference type="Pfam" id="PF01494"/>
    </source>
</evidence>
<dbReference type="OMA" id="IAGYCPT"/>
<evidence type="ECO:0000313" key="6">
    <source>
        <dbReference type="Proteomes" id="UP000596661"/>
    </source>
</evidence>
<dbReference type="GeneID" id="115712203"/>
<evidence type="ECO:0000256" key="1">
    <source>
        <dbReference type="ARBA" id="ARBA00023002"/>
    </source>
</evidence>
<keyword evidence="6" id="KW-1185">Reference proteome</keyword>
<dbReference type="GO" id="GO:0071949">
    <property type="term" value="F:FAD binding"/>
    <property type="evidence" value="ECO:0007669"/>
    <property type="project" value="InterPro"/>
</dbReference>
<evidence type="ECO:0000256" key="3">
    <source>
        <dbReference type="ARBA" id="ARBA00024018"/>
    </source>
</evidence>
<dbReference type="InterPro" id="IPR044560">
    <property type="entry name" value="MOase"/>
</dbReference>
<dbReference type="Gramene" id="novel_model_3404_5bd9a17a">
    <property type="protein sequence ID" value="cds.novel_model_3404_5bd9a17a"/>
    <property type="gene ID" value="novel_gene_1808_5bd9a17a"/>
</dbReference>
<gene>
    <name evidence="5" type="primary">LOC115712203</name>
</gene>
<comment type="similarity">
    <text evidence="3">Belongs to the 3-hydroxybenzoate 6-hydroxylase family.</text>
</comment>
<dbReference type="PANTHER" id="PTHR45934:SF1">
    <property type="entry name" value="OS04G0423100 PROTEIN"/>
    <property type="match status" value="1"/>
</dbReference>
<dbReference type="Pfam" id="PF01494">
    <property type="entry name" value="FAD_binding_3"/>
    <property type="match status" value="1"/>
</dbReference>
<dbReference type="OrthoDB" id="1878542at2759"/>
<dbReference type="KEGG" id="csav:115712203"/>
<dbReference type="AlphaFoldDB" id="A0A803QZX4"/>
<accession>A0A803QZX4</accession>
<dbReference type="PRINTS" id="PR00420">
    <property type="entry name" value="RNGMNOXGNASE"/>
</dbReference>
<reference evidence="5" key="1">
    <citation type="submission" date="2018-11" db="EMBL/GenBank/DDBJ databases">
        <authorList>
            <person name="Grassa J C."/>
        </authorList>
    </citation>
    <scope>NUCLEOTIDE SEQUENCE [LARGE SCALE GENOMIC DNA]</scope>
</reference>
<dbReference type="EnsemblPlants" id="novel_model_3404_5bd9a17a">
    <property type="protein sequence ID" value="cds.novel_model_3404_5bd9a17a"/>
    <property type="gene ID" value="novel_gene_1808_5bd9a17a"/>
</dbReference>
<keyword evidence="2" id="KW-0503">Monooxygenase</keyword>
<dbReference type="Proteomes" id="UP000596661">
    <property type="component" value="Chromosome 4"/>
</dbReference>
<evidence type="ECO:0000256" key="2">
    <source>
        <dbReference type="ARBA" id="ARBA00023033"/>
    </source>
</evidence>
<dbReference type="InterPro" id="IPR002938">
    <property type="entry name" value="FAD-bd"/>
</dbReference>
<evidence type="ECO:0000313" key="5">
    <source>
        <dbReference type="EnsemblPlants" id="cds.novel_model_3404_5bd9a17a"/>
    </source>
</evidence>